<dbReference type="AlphaFoldDB" id="A0A6J4LUU6"/>
<proteinExistence type="predicted"/>
<sequence>EKNFADGGGRRALPERGKRAELPADAFGAHQASHMGVSQGRSGVRGNGRTGRGSRAVGRGGHRGNPDLAVPRLSRGRAVRLYAGEGRSANADREEGGVLPGGNAGRARGHFTRSRGLPLGHVRRGPAADPLSGQALRAGGGGSAVEGGV</sequence>
<evidence type="ECO:0000256" key="1">
    <source>
        <dbReference type="SAM" id="MobiDB-lite"/>
    </source>
</evidence>
<name>A0A6J4LUU6_9BACT</name>
<evidence type="ECO:0000313" key="2">
    <source>
        <dbReference type="EMBL" id="CAA9342633.1"/>
    </source>
</evidence>
<protein>
    <submittedName>
        <fullName evidence="2">Uncharacterized protein</fullName>
    </submittedName>
</protein>
<reference evidence="2" key="1">
    <citation type="submission" date="2020-02" db="EMBL/GenBank/DDBJ databases">
        <authorList>
            <person name="Meier V. D."/>
        </authorList>
    </citation>
    <scope>NUCLEOTIDE SEQUENCE</scope>
    <source>
        <strain evidence="2">AVDCRST_MAG89</strain>
    </source>
</reference>
<feature type="compositionally biased region" description="Basic and acidic residues" evidence="1">
    <location>
        <begin position="1"/>
        <end position="22"/>
    </location>
</feature>
<feature type="region of interest" description="Disordered" evidence="1">
    <location>
        <begin position="84"/>
        <end position="149"/>
    </location>
</feature>
<feature type="non-terminal residue" evidence="2">
    <location>
        <position position="149"/>
    </location>
</feature>
<accession>A0A6J4LUU6</accession>
<feature type="region of interest" description="Disordered" evidence="1">
    <location>
        <begin position="1"/>
        <end position="72"/>
    </location>
</feature>
<dbReference type="EMBL" id="CADCTV010000563">
    <property type="protein sequence ID" value="CAA9342633.1"/>
    <property type="molecule type" value="Genomic_DNA"/>
</dbReference>
<feature type="non-terminal residue" evidence="2">
    <location>
        <position position="1"/>
    </location>
</feature>
<organism evidence="2">
    <name type="scientific">uncultured Gemmatimonadota bacterium</name>
    <dbReference type="NCBI Taxonomy" id="203437"/>
    <lineage>
        <taxon>Bacteria</taxon>
        <taxon>Pseudomonadati</taxon>
        <taxon>Gemmatimonadota</taxon>
        <taxon>environmental samples</taxon>
    </lineage>
</organism>
<feature type="compositionally biased region" description="Gly residues" evidence="1">
    <location>
        <begin position="138"/>
        <end position="149"/>
    </location>
</feature>
<gene>
    <name evidence="2" type="ORF">AVDCRST_MAG89-2688</name>
</gene>